<evidence type="ECO:0000256" key="5">
    <source>
        <dbReference type="SAM" id="Coils"/>
    </source>
</evidence>
<dbReference type="SUPFAM" id="SSF58014">
    <property type="entry name" value="Coiled-coil domain of nucleotide exchange factor GrpE"/>
    <property type="match status" value="1"/>
</dbReference>
<dbReference type="GO" id="GO:0000774">
    <property type="term" value="F:adenyl-nucleotide exchange factor activity"/>
    <property type="evidence" value="ECO:0007669"/>
    <property type="project" value="InterPro"/>
</dbReference>
<dbReference type="Proteomes" id="UP000034732">
    <property type="component" value="Unassembled WGS sequence"/>
</dbReference>
<dbReference type="InterPro" id="IPR013805">
    <property type="entry name" value="GrpE_CC"/>
</dbReference>
<dbReference type="EMBL" id="LCMF01000002">
    <property type="protein sequence ID" value="KKU31996.1"/>
    <property type="molecule type" value="Genomic_DNA"/>
</dbReference>
<dbReference type="GO" id="GO:0006457">
    <property type="term" value="P:protein folding"/>
    <property type="evidence" value="ECO:0007669"/>
    <property type="project" value="InterPro"/>
</dbReference>
<comment type="caution">
    <text evidence="6">The sequence shown here is derived from an EMBL/GenBank/DDBJ whole genome shotgun (WGS) entry which is preliminary data.</text>
</comment>
<feature type="coiled-coil region" evidence="5">
    <location>
        <begin position="11"/>
        <end position="42"/>
    </location>
</feature>
<dbReference type="PANTHER" id="PTHR21237:SF23">
    <property type="entry name" value="GRPE PROTEIN HOMOLOG, MITOCHONDRIAL"/>
    <property type="match status" value="1"/>
</dbReference>
<dbReference type="GO" id="GO:0005737">
    <property type="term" value="C:cytoplasm"/>
    <property type="evidence" value="ECO:0007669"/>
    <property type="project" value="UniProtKB-SubCell"/>
</dbReference>
<evidence type="ECO:0000256" key="1">
    <source>
        <dbReference type="ARBA" id="ARBA00009054"/>
    </source>
</evidence>
<keyword evidence="5" id="KW-0175">Coiled coil</keyword>
<dbReference type="Gene3D" id="2.30.22.10">
    <property type="entry name" value="Head domain of nucleotide exchange factor GrpE"/>
    <property type="match status" value="1"/>
</dbReference>
<dbReference type="GO" id="GO:0051082">
    <property type="term" value="F:unfolded protein binding"/>
    <property type="evidence" value="ECO:0007669"/>
    <property type="project" value="TreeGrafter"/>
</dbReference>
<dbReference type="PANTHER" id="PTHR21237">
    <property type="entry name" value="GRPE PROTEIN"/>
    <property type="match status" value="1"/>
</dbReference>
<evidence type="ECO:0000313" key="7">
    <source>
        <dbReference type="Proteomes" id="UP000034732"/>
    </source>
</evidence>
<comment type="function">
    <text evidence="3">Participates actively in the response to hyperosmotic and heat shock by preventing the aggregation of stress-denatured proteins, in association with DnaK and GrpE. It is the nucleotide exchange factor for DnaK and may function as a thermosensor. Unfolded proteins bind initially to DnaJ; upon interaction with the DnaJ-bound protein, DnaK hydrolyzes its bound ATP, resulting in the formation of a stable complex. GrpE releases ADP from DnaK; ATP binding to DnaK triggers the release of the substrate protein, thus completing the reaction cycle. Several rounds of ATP-dependent interactions between DnaJ, DnaK and GrpE are required for fully efficient folding.</text>
</comment>
<dbReference type="GO" id="GO:0042803">
    <property type="term" value="F:protein homodimerization activity"/>
    <property type="evidence" value="ECO:0007669"/>
    <property type="project" value="InterPro"/>
</dbReference>
<evidence type="ECO:0000256" key="4">
    <source>
        <dbReference type="RuleBase" id="RU004478"/>
    </source>
</evidence>
<proteinExistence type="inferred from homology"/>
<evidence type="ECO:0000256" key="3">
    <source>
        <dbReference type="HAMAP-Rule" id="MF_01151"/>
    </source>
</evidence>
<keyword evidence="2 3" id="KW-0143">Chaperone</keyword>
<dbReference type="HAMAP" id="MF_01151">
    <property type="entry name" value="GrpE"/>
    <property type="match status" value="1"/>
</dbReference>
<comment type="subcellular location">
    <subcellularLocation>
        <location evidence="3">Cytoplasm</location>
    </subcellularLocation>
</comment>
<gene>
    <name evidence="3" type="primary">grpE</name>
    <name evidence="6" type="ORF">UX44_C0002G0029</name>
</gene>
<dbReference type="SUPFAM" id="SSF51064">
    <property type="entry name" value="Head domain of nucleotide exchange factor GrpE"/>
    <property type="match status" value="1"/>
</dbReference>
<protein>
    <recommendedName>
        <fullName evidence="3">Protein GrpE</fullName>
    </recommendedName>
    <alternativeName>
        <fullName evidence="3">HSP-70 cofactor</fullName>
    </alternativeName>
</protein>
<dbReference type="Pfam" id="PF01025">
    <property type="entry name" value="GrpE"/>
    <property type="match status" value="1"/>
</dbReference>
<keyword evidence="3" id="KW-0346">Stress response</keyword>
<evidence type="ECO:0000313" key="6">
    <source>
        <dbReference type="EMBL" id="KKU31996.1"/>
    </source>
</evidence>
<dbReference type="GO" id="GO:0051087">
    <property type="term" value="F:protein-folding chaperone binding"/>
    <property type="evidence" value="ECO:0007669"/>
    <property type="project" value="InterPro"/>
</dbReference>
<comment type="subunit">
    <text evidence="3">Homodimer.</text>
</comment>
<organism evidence="6 7">
    <name type="scientific">candidate division WWE3 bacterium GW2011_GWA1_46_21</name>
    <dbReference type="NCBI Taxonomy" id="1619107"/>
    <lineage>
        <taxon>Bacteria</taxon>
        <taxon>Katanobacteria</taxon>
    </lineage>
</organism>
<sequence length="148" mass="16733">MVNTADDVNIHKDCEAKLDELENNWKRALADYKNLQRRVEEEKTAVVDFANFVLIARLLSVLDNLEMLKTHIDDVGLKLTVKEFEQILLDEGLTGLGVNVGDTFAHETMEAVDKDGDGDDVRVVEVVRKGYKLRDKVIRPARVLVKKG</sequence>
<reference evidence="6 7" key="1">
    <citation type="journal article" date="2015" name="Nature">
        <title>rRNA introns, odd ribosomes, and small enigmatic genomes across a large radiation of phyla.</title>
        <authorList>
            <person name="Brown C.T."/>
            <person name="Hug L.A."/>
            <person name="Thomas B.C."/>
            <person name="Sharon I."/>
            <person name="Castelle C.J."/>
            <person name="Singh A."/>
            <person name="Wilkins M.J."/>
            <person name="Williams K.H."/>
            <person name="Banfield J.F."/>
        </authorList>
    </citation>
    <scope>NUCLEOTIDE SEQUENCE [LARGE SCALE GENOMIC DNA]</scope>
</reference>
<keyword evidence="3" id="KW-0963">Cytoplasm</keyword>
<evidence type="ECO:0000256" key="2">
    <source>
        <dbReference type="ARBA" id="ARBA00023186"/>
    </source>
</evidence>
<dbReference type="PRINTS" id="PR00773">
    <property type="entry name" value="GRPEPROTEIN"/>
</dbReference>
<dbReference type="InterPro" id="IPR009012">
    <property type="entry name" value="GrpE_head"/>
</dbReference>
<accession>A0A0G1PGU7</accession>
<dbReference type="Gene3D" id="3.90.20.20">
    <property type="match status" value="1"/>
</dbReference>
<name>A0A0G1PGU7_UNCKA</name>
<comment type="similarity">
    <text evidence="1 3 4">Belongs to the GrpE family.</text>
</comment>
<dbReference type="AlphaFoldDB" id="A0A0G1PGU7"/>
<dbReference type="InterPro" id="IPR000740">
    <property type="entry name" value="GrpE"/>
</dbReference>